<dbReference type="Proteomes" id="UP001356170">
    <property type="component" value="Unassembled WGS sequence"/>
</dbReference>
<organism evidence="1 2">
    <name type="scientific">Aquilutibacter rugosus</name>
    <dbReference type="NCBI Taxonomy" id="3115820"/>
    <lineage>
        <taxon>Bacteria</taxon>
        <taxon>Pseudomonadati</taxon>
        <taxon>Pseudomonadota</taxon>
        <taxon>Gammaproteobacteria</taxon>
        <taxon>Lysobacterales</taxon>
        <taxon>Lysobacteraceae</taxon>
        <taxon>Aquilutibacter</taxon>
    </lineage>
</organism>
<evidence type="ECO:0000313" key="2">
    <source>
        <dbReference type="Proteomes" id="UP001356170"/>
    </source>
</evidence>
<dbReference type="RefSeq" id="WP_331703604.1">
    <property type="nucleotide sequence ID" value="NZ_JAZHBO010000001.1"/>
</dbReference>
<dbReference type="InterPro" id="IPR011051">
    <property type="entry name" value="RmlC_Cupin_sf"/>
</dbReference>
<gene>
    <name evidence="1" type="ORF">V3390_05050</name>
</gene>
<dbReference type="Pfam" id="PF05962">
    <property type="entry name" value="HutD"/>
    <property type="match status" value="1"/>
</dbReference>
<evidence type="ECO:0000313" key="1">
    <source>
        <dbReference type="EMBL" id="MEF2155601.1"/>
    </source>
</evidence>
<dbReference type="PANTHER" id="PTHR37943">
    <property type="entry name" value="PROTEIN VES"/>
    <property type="match status" value="1"/>
</dbReference>
<dbReference type="InterPro" id="IPR010282">
    <property type="entry name" value="Uncharacterised_HutD/Ves"/>
</dbReference>
<name>A0ABU7V0N2_9GAMM</name>
<protein>
    <submittedName>
        <fullName evidence="1">HutD family protein</fullName>
    </submittedName>
</protein>
<comment type="caution">
    <text evidence="1">The sequence shown here is derived from an EMBL/GenBank/DDBJ whole genome shotgun (WGS) entry which is preliminary data.</text>
</comment>
<accession>A0ABU7V0N2</accession>
<dbReference type="PANTHER" id="PTHR37943:SF1">
    <property type="entry name" value="PROTEIN VES"/>
    <property type="match status" value="1"/>
</dbReference>
<proteinExistence type="predicted"/>
<dbReference type="Gene3D" id="2.60.120.10">
    <property type="entry name" value="Jelly Rolls"/>
    <property type="match status" value="1"/>
</dbReference>
<dbReference type="InterPro" id="IPR014710">
    <property type="entry name" value="RmlC-like_jellyroll"/>
</dbReference>
<sequence>MYSTVLLPTDSFVPIPWKNGGGITLDIFRGRGLERVAGDDWDWRLSMARLDGDGPFSAFDGIDRVLTFLGPGTLRLRGGGADVTLQPLQALAFDGGIPFEGQVDAPPSWDLNLMGRRERVQVQAETLPGPVTRRIKAGDVLGLLALQGDGVLGDLPVAQGAVGLLQATGDAEIRLGADRGAVVAFVVHAL</sequence>
<keyword evidence="2" id="KW-1185">Reference proteome</keyword>
<dbReference type="SUPFAM" id="SSF51182">
    <property type="entry name" value="RmlC-like cupins"/>
    <property type="match status" value="1"/>
</dbReference>
<reference evidence="1 2" key="1">
    <citation type="submission" date="2024-01" db="EMBL/GenBank/DDBJ databases">
        <title>Novel species of the genus Luteimonas isolated from rivers.</title>
        <authorList>
            <person name="Lu H."/>
        </authorList>
    </citation>
    <scope>NUCLEOTIDE SEQUENCE [LARGE SCALE GENOMIC DNA]</scope>
    <source>
        <strain evidence="1 2">FXH3W</strain>
    </source>
</reference>
<dbReference type="EMBL" id="JAZHBO010000001">
    <property type="protein sequence ID" value="MEF2155601.1"/>
    <property type="molecule type" value="Genomic_DNA"/>
</dbReference>